<evidence type="ECO:0000256" key="1">
    <source>
        <dbReference type="ARBA" id="ARBA00009427"/>
    </source>
</evidence>
<dbReference type="Pfam" id="PF02224">
    <property type="entry name" value="Cytidylate_kin"/>
    <property type="match status" value="1"/>
</dbReference>
<organism evidence="10 11">
    <name type="scientific">Terriglobus aquaticus</name>
    <dbReference type="NCBI Taxonomy" id="940139"/>
    <lineage>
        <taxon>Bacteria</taxon>
        <taxon>Pseudomonadati</taxon>
        <taxon>Acidobacteriota</taxon>
        <taxon>Terriglobia</taxon>
        <taxon>Terriglobales</taxon>
        <taxon>Acidobacteriaceae</taxon>
        <taxon>Terriglobus</taxon>
    </lineage>
</organism>
<keyword evidence="11" id="KW-1185">Reference proteome</keyword>
<dbReference type="SUPFAM" id="SSF52540">
    <property type="entry name" value="P-loop containing nucleoside triphosphate hydrolases"/>
    <property type="match status" value="1"/>
</dbReference>
<keyword evidence="8" id="KW-0963">Cytoplasm</keyword>
<keyword evidence="3 8" id="KW-0547">Nucleotide-binding</keyword>
<dbReference type="InterPro" id="IPR027417">
    <property type="entry name" value="P-loop_NTPase"/>
</dbReference>
<evidence type="ECO:0000256" key="4">
    <source>
        <dbReference type="ARBA" id="ARBA00022777"/>
    </source>
</evidence>
<gene>
    <name evidence="8 10" type="primary">cmk</name>
    <name evidence="10" type="ORF">ACK2TP_15830</name>
</gene>
<accession>A0ABW9KN73</accession>
<comment type="catalytic activity">
    <reaction evidence="7 8">
        <text>CMP + ATP = CDP + ADP</text>
        <dbReference type="Rhea" id="RHEA:11600"/>
        <dbReference type="ChEBI" id="CHEBI:30616"/>
        <dbReference type="ChEBI" id="CHEBI:58069"/>
        <dbReference type="ChEBI" id="CHEBI:60377"/>
        <dbReference type="ChEBI" id="CHEBI:456216"/>
        <dbReference type="EC" id="2.7.4.25"/>
    </reaction>
</comment>
<comment type="caution">
    <text evidence="10">The sequence shown here is derived from an EMBL/GenBank/DDBJ whole genome shotgun (WGS) entry which is preliminary data.</text>
</comment>
<protein>
    <recommendedName>
        <fullName evidence="8">Cytidylate kinase</fullName>
        <shortName evidence="8">CK</shortName>
        <ecNumber evidence="8">2.7.4.25</ecNumber>
    </recommendedName>
    <alternativeName>
        <fullName evidence="8">Cytidine monophosphate kinase</fullName>
        <shortName evidence="8">CMP kinase</shortName>
    </alternativeName>
</protein>
<keyword evidence="2 8" id="KW-0808">Transferase</keyword>
<feature type="binding site" evidence="8">
    <location>
        <begin position="20"/>
        <end position="28"/>
    </location>
    <ligand>
        <name>ATP</name>
        <dbReference type="ChEBI" id="CHEBI:30616"/>
    </ligand>
</feature>
<evidence type="ECO:0000313" key="10">
    <source>
        <dbReference type="EMBL" id="MFN2977240.1"/>
    </source>
</evidence>
<evidence type="ECO:0000259" key="9">
    <source>
        <dbReference type="Pfam" id="PF02224"/>
    </source>
</evidence>
<reference evidence="10 11" key="1">
    <citation type="submission" date="2024-12" db="EMBL/GenBank/DDBJ databases">
        <authorList>
            <person name="Lee Y."/>
        </authorList>
    </citation>
    <scope>NUCLEOTIDE SEQUENCE [LARGE SCALE GENOMIC DNA]</scope>
    <source>
        <strain evidence="10 11">03SUJ4</strain>
    </source>
</reference>
<comment type="similarity">
    <text evidence="1 8">Belongs to the cytidylate kinase family. Type 1 subfamily.</text>
</comment>
<evidence type="ECO:0000256" key="3">
    <source>
        <dbReference type="ARBA" id="ARBA00022741"/>
    </source>
</evidence>
<comment type="catalytic activity">
    <reaction evidence="6 8">
        <text>dCMP + ATP = dCDP + ADP</text>
        <dbReference type="Rhea" id="RHEA:25094"/>
        <dbReference type="ChEBI" id="CHEBI:30616"/>
        <dbReference type="ChEBI" id="CHEBI:57566"/>
        <dbReference type="ChEBI" id="CHEBI:58593"/>
        <dbReference type="ChEBI" id="CHEBI:456216"/>
        <dbReference type="EC" id="2.7.4.25"/>
    </reaction>
</comment>
<evidence type="ECO:0000256" key="5">
    <source>
        <dbReference type="ARBA" id="ARBA00022840"/>
    </source>
</evidence>
<dbReference type="HAMAP" id="MF_00238">
    <property type="entry name" value="Cytidyl_kinase_type1"/>
    <property type="match status" value="1"/>
</dbReference>
<dbReference type="PANTHER" id="PTHR21299:SF2">
    <property type="entry name" value="CYTIDYLATE KINASE"/>
    <property type="match status" value="1"/>
</dbReference>
<name>A0ABW9KN73_9BACT</name>
<comment type="subcellular location">
    <subcellularLocation>
        <location evidence="8">Cytoplasm</location>
    </subcellularLocation>
</comment>
<evidence type="ECO:0000313" key="11">
    <source>
        <dbReference type="Proteomes" id="UP001634747"/>
    </source>
</evidence>
<dbReference type="InterPro" id="IPR011994">
    <property type="entry name" value="Cytidylate_kinase_dom"/>
</dbReference>
<dbReference type="Proteomes" id="UP001634747">
    <property type="component" value="Unassembled WGS sequence"/>
</dbReference>
<proteinExistence type="inferred from homology"/>
<dbReference type="RefSeq" id="WP_263414590.1">
    <property type="nucleotide sequence ID" value="NZ_BAABBH010000001.1"/>
</dbReference>
<dbReference type="NCBIfam" id="TIGR00017">
    <property type="entry name" value="cmk"/>
    <property type="match status" value="1"/>
</dbReference>
<sequence length="244" mass="25748">MPFSAAPAPSPSSRIIAIDGPAGAGKSTVAAHLARHFGLLNLETGAMYRALALKATERGIPLDDPAALTALTAETTIALTPGDGANRVLLDGRDVTALLRTPEITAAASRVSVHPGVRHWMVAAQRSMGQTAPTGVVMEGRDVGTVVFPDATLKLFLDASVEARGDRRFLQTGVTPAAQAEDRDSITRDIAARDERDRTREVSPLRPADDAVRIDTTAMTLDEVLDRATALVEAALQNTSNPVR</sequence>
<dbReference type="CDD" id="cd02020">
    <property type="entry name" value="CMPK"/>
    <property type="match status" value="1"/>
</dbReference>
<dbReference type="Gene3D" id="3.40.50.300">
    <property type="entry name" value="P-loop containing nucleotide triphosphate hydrolases"/>
    <property type="match status" value="1"/>
</dbReference>
<feature type="domain" description="Cytidylate kinase" evidence="9">
    <location>
        <begin position="16"/>
        <end position="232"/>
    </location>
</feature>
<keyword evidence="4 8" id="KW-0418">Kinase</keyword>
<dbReference type="GO" id="GO:0016301">
    <property type="term" value="F:kinase activity"/>
    <property type="evidence" value="ECO:0007669"/>
    <property type="project" value="UniProtKB-KW"/>
</dbReference>
<evidence type="ECO:0000256" key="7">
    <source>
        <dbReference type="ARBA" id="ARBA00048478"/>
    </source>
</evidence>
<dbReference type="EMBL" id="JBJYXY010000001">
    <property type="protein sequence ID" value="MFN2977240.1"/>
    <property type="molecule type" value="Genomic_DNA"/>
</dbReference>
<dbReference type="PANTHER" id="PTHR21299">
    <property type="entry name" value="CYTIDYLATE KINASE/PANTOATE-BETA-ALANINE LIGASE"/>
    <property type="match status" value="1"/>
</dbReference>
<dbReference type="EC" id="2.7.4.25" evidence="8"/>
<evidence type="ECO:0000256" key="8">
    <source>
        <dbReference type="HAMAP-Rule" id="MF_00238"/>
    </source>
</evidence>
<dbReference type="InterPro" id="IPR003136">
    <property type="entry name" value="Cytidylate_kin"/>
</dbReference>
<keyword evidence="5 8" id="KW-0067">ATP-binding</keyword>
<evidence type="ECO:0000256" key="6">
    <source>
        <dbReference type="ARBA" id="ARBA00047615"/>
    </source>
</evidence>
<evidence type="ECO:0000256" key="2">
    <source>
        <dbReference type="ARBA" id="ARBA00022679"/>
    </source>
</evidence>